<gene>
    <name evidence="2" type="ORF">DES35_101980</name>
</gene>
<keyword evidence="3" id="KW-1185">Reference proteome</keyword>
<dbReference type="SUPFAM" id="SSF53756">
    <property type="entry name" value="UDP-Glycosyltransferase/glycogen phosphorylase"/>
    <property type="match status" value="1"/>
</dbReference>
<dbReference type="Gene3D" id="3.40.50.2000">
    <property type="entry name" value="Glycogen Phosphorylase B"/>
    <property type="match status" value="1"/>
</dbReference>
<feature type="domain" description="Glycosyltransferase subfamily 4-like N-terminal" evidence="1">
    <location>
        <begin position="25"/>
        <end position="210"/>
    </location>
</feature>
<evidence type="ECO:0000313" key="2">
    <source>
        <dbReference type="EMBL" id="RCX05692.1"/>
    </source>
</evidence>
<comment type="caution">
    <text evidence="2">The sequence shown here is derived from an EMBL/GenBank/DDBJ whole genome shotgun (WGS) entry which is preliminary data.</text>
</comment>
<dbReference type="EMBL" id="QPJS01000001">
    <property type="protein sequence ID" value="RCX05692.1"/>
    <property type="molecule type" value="Genomic_DNA"/>
</dbReference>
<proteinExistence type="predicted"/>
<dbReference type="AlphaFoldDB" id="A0A369A8K5"/>
<organism evidence="2 3">
    <name type="scientific">Schleiferia thermophila</name>
    <dbReference type="NCBI Taxonomy" id="884107"/>
    <lineage>
        <taxon>Bacteria</taxon>
        <taxon>Pseudomonadati</taxon>
        <taxon>Bacteroidota</taxon>
        <taxon>Flavobacteriia</taxon>
        <taxon>Flavobacteriales</taxon>
        <taxon>Schleiferiaceae</taxon>
        <taxon>Schleiferia</taxon>
    </lineage>
</organism>
<keyword evidence="2" id="KW-0808">Transferase</keyword>
<sequence length="375" mass="44294">MYKKIKILIITHNFYPDLSPRSFRATELAKEFYRQGHEVTLMAPEKKGLESFLTEYPINFKSLGTLRWKIFNFKSFGILGRLYNKAVNRLLPLLFEYPNMEIFFKVRKALKKENDQYDLLISIAVPYPIHWGVASVWSKSHRKVAKVWVADCGDPYCLQENDTFRPPFYFRWIEKWFMRKATYITVPTLNSIKGYFPEFHSKIQIIPQGFKFEEVRKRPEIMDGIVRFGYGGGFIPGRRDPKEFIQFLVQLPVERRFEFHVYTHTPQYILPYIQNDPRILIHNPKDRLEFLYTISGFQFVVNFSNKGTVQTPSKLIDYGIINKPILNIETGNLDKEAVVEFLNGNYRKSLKVECLENYRIENVCRKFLSLADASK</sequence>
<dbReference type="GO" id="GO:0016757">
    <property type="term" value="F:glycosyltransferase activity"/>
    <property type="evidence" value="ECO:0007669"/>
    <property type="project" value="UniProtKB-ARBA"/>
</dbReference>
<dbReference type="Proteomes" id="UP000253517">
    <property type="component" value="Unassembled WGS sequence"/>
</dbReference>
<protein>
    <submittedName>
        <fullName evidence="2">Glycosyl transferase family 4</fullName>
    </submittedName>
</protein>
<evidence type="ECO:0000313" key="3">
    <source>
        <dbReference type="Proteomes" id="UP000253517"/>
    </source>
</evidence>
<dbReference type="Pfam" id="PF13439">
    <property type="entry name" value="Glyco_transf_4"/>
    <property type="match status" value="1"/>
</dbReference>
<accession>A0A369A8K5</accession>
<name>A0A369A8K5_9FLAO</name>
<reference evidence="2 3" key="1">
    <citation type="submission" date="2018-07" db="EMBL/GenBank/DDBJ databases">
        <title>Genomic Encyclopedia of Type Strains, Phase IV (KMG-IV): sequencing the most valuable type-strain genomes for metagenomic binning, comparative biology and taxonomic classification.</title>
        <authorList>
            <person name="Goeker M."/>
        </authorList>
    </citation>
    <scope>NUCLEOTIDE SEQUENCE [LARGE SCALE GENOMIC DNA]</scope>
    <source>
        <strain evidence="2 3">DSM 21410</strain>
    </source>
</reference>
<dbReference type="RefSeq" id="WP_114365953.1">
    <property type="nucleotide sequence ID" value="NZ_BHZF01000001.1"/>
</dbReference>
<evidence type="ECO:0000259" key="1">
    <source>
        <dbReference type="Pfam" id="PF13439"/>
    </source>
</evidence>
<dbReference type="InterPro" id="IPR028098">
    <property type="entry name" value="Glyco_trans_4-like_N"/>
</dbReference>